<dbReference type="GO" id="GO:0043565">
    <property type="term" value="F:sequence-specific DNA binding"/>
    <property type="evidence" value="ECO:0007669"/>
    <property type="project" value="TreeGrafter"/>
</dbReference>
<dbReference type="PROSITE" id="PS50931">
    <property type="entry name" value="HTH_LYSR"/>
    <property type="match status" value="1"/>
</dbReference>
<reference evidence="7 8" key="1">
    <citation type="submission" date="2020-08" db="EMBL/GenBank/DDBJ databases">
        <title>Genomic Encyclopedia of Type Strains, Phase IV (KMG-IV): sequencing the most valuable type-strain genomes for metagenomic binning, comparative biology and taxonomic classification.</title>
        <authorList>
            <person name="Goeker M."/>
        </authorList>
    </citation>
    <scope>NUCLEOTIDE SEQUENCE [LARGE SCALE GENOMIC DNA]</scope>
    <source>
        <strain evidence="7 8">DSM 29514</strain>
    </source>
</reference>
<evidence type="ECO:0000256" key="1">
    <source>
        <dbReference type="ARBA" id="ARBA00009437"/>
    </source>
</evidence>
<dbReference type="PANTHER" id="PTHR30427">
    <property type="entry name" value="TRANSCRIPTIONAL ACTIVATOR PROTEIN LYSR"/>
    <property type="match status" value="1"/>
</dbReference>
<dbReference type="InterPro" id="IPR036390">
    <property type="entry name" value="WH_DNA-bd_sf"/>
</dbReference>
<evidence type="ECO:0000313" key="8">
    <source>
        <dbReference type="Proteomes" id="UP000519897"/>
    </source>
</evidence>
<comment type="caution">
    <text evidence="7">The sequence shown here is derived from an EMBL/GenBank/DDBJ whole genome shotgun (WGS) entry which is preliminary data.</text>
</comment>
<comment type="similarity">
    <text evidence="1">Belongs to the LysR transcriptional regulatory family.</text>
</comment>
<gene>
    <name evidence="7" type="ORF">GGQ72_004188</name>
</gene>
<evidence type="ECO:0000259" key="6">
    <source>
        <dbReference type="PROSITE" id="PS50931"/>
    </source>
</evidence>
<dbReference type="EMBL" id="JACIEC010000009">
    <property type="protein sequence ID" value="MBB4145623.1"/>
    <property type="molecule type" value="Genomic_DNA"/>
</dbReference>
<dbReference type="GO" id="GO:0010628">
    <property type="term" value="P:positive regulation of gene expression"/>
    <property type="evidence" value="ECO:0007669"/>
    <property type="project" value="TreeGrafter"/>
</dbReference>
<evidence type="ECO:0000256" key="5">
    <source>
        <dbReference type="ARBA" id="ARBA00023163"/>
    </source>
</evidence>
<keyword evidence="8" id="KW-1185">Reference proteome</keyword>
<sequence>MSLTLRQIEVIRAIMVAGTIAGAARLMNVAQPGVSRTVKHIEGSLGIKLFVKKGGRYVPTAEARDVFVQIEEVHRKIDQLQFSIAQLERGRDVELSLGSVPSIANVMVPRAVAKLFQHYPQIKLNFEILKIEEAIDYLLLNKGEVVVMSYRLDHPSIVFEPLARGRLVCIASSNHPIATQKSISARDIIKYPLIGIDPKDPYGAIMADIFARQNLVYDIAIRARFGTTVCRLVEHNLGVAVLDAFTVAEIGSTSLAIIPIEEETTFQTYVAFRADAALSSYAERFVKLLRGLMEDHMNKQIIHNISA</sequence>
<feature type="domain" description="HTH lysR-type" evidence="6">
    <location>
        <begin position="3"/>
        <end position="60"/>
    </location>
</feature>
<dbReference type="InterPro" id="IPR037424">
    <property type="entry name" value="NocR_PBP2"/>
</dbReference>
<dbReference type="RefSeq" id="WP_082547090.1">
    <property type="nucleotide sequence ID" value="NZ_CP049249.1"/>
</dbReference>
<dbReference type="Pfam" id="PF00126">
    <property type="entry name" value="HTH_1"/>
    <property type="match status" value="1"/>
</dbReference>
<dbReference type="PANTHER" id="PTHR30427:SF1">
    <property type="entry name" value="TRANSCRIPTIONAL ACTIVATOR PROTEIN LYSR"/>
    <property type="match status" value="1"/>
</dbReference>
<dbReference type="InterPro" id="IPR005119">
    <property type="entry name" value="LysR_subst-bd"/>
</dbReference>
<keyword evidence="5" id="KW-0804">Transcription</keyword>
<dbReference type="InterPro" id="IPR000847">
    <property type="entry name" value="LysR_HTH_N"/>
</dbReference>
<dbReference type="InterPro" id="IPR036388">
    <property type="entry name" value="WH-like_DNA-bd_sf"/>
</dbReference>
<dbReference type="Pfam" id="PF03466">
    <property type="entry name" value="LysR_substrate"/>
    <property type="match status" value="1"/>
</dbReference>
<dbReference type="Proteomes" id="UP000519897">
    <property type="component" value="Unassembled WGS sequence"/>
</dbReference>
<dbReference type="SUPFAM" id="SSF46785">
    <property type="entry name" value="Winged helix' DNA-binding domain"/>
    <property type="match status" value="1"/>
</dbReference>
<dbReference type="CDD" id="cd08415">
    <property type="entry name" value="PBP2_LysR_opines_like"/>
    <property type="match status" value="1"/>
</dbReference>
<evidence type="ECO:0000256" key="2">
    <source>
        <dbReference type="ARBA" id="ARBA00023015"/>
    </source>
</evidence>
<proteinExistence type="inferred from homology"/>
<accession>A0A7W6LJN9</accession>
<dbReference type="PRINTS" id="PR00039">
    <property type="entry name" value="HTHLYSR"/>
</dbReference>
<keyword evidence="3 7" id="KW-0238">DNA-binding</keyword>
<dbReference type="SUPFAM" id="SSF53850">
    <property type="entry name" value="Periplasmic binding protein-like II"/>
    <property type="match status" value="1"/>
</dbReference>
<dbReference type="AlphaFoldDB" id="A0A7W6LJN9"/>
<dbReference type="Gene3D" id="1.10.10.10">
    <property type="entry name" value="Winged helix-like DNA-binding domain superfamily/Winged helix DNA-binding domain"/>
    <property type="match status" value="1"/>
</dbReference>
<dbReference type="Gene3D" id="3.40.190.290">
    <property type="match status" value="1"/>
</dbReference>
<name>A0A7W6LJN9_9HYPH</name>
<keyword evidence="2" id="KW-0805">Transcription regulation</keyword>
<evidence type="ECO:0000256" key="3">
    <source>
        <dbReference type="ARBA" id="ARBA00023125"/>
    </source>
</evidence>
<keyword evidence="4" id="KW-0010">Activator</keyword>
<evidence type="ECO:0000256" key="4">
    <source>
        <dbReference type="ARBA" id="ARBA00023159"/>
    </source>
</evidence>
<evidence type="ECO:0000313" key="7">
    <source>
        <dbReference type="EMBL" id="MBB4145623.1"/>
    </source>
</evidence>
<organism evidence="7 8">
    <name type="scientific">Rhizobium rhizoryzae</name>
    <dbReference type="NCBI Taxonomy" id="451876"/>
    <lineage>
        <taxon>Bacteria</taxon>
        <taxon>Pseudomonadati</taxon>
        <taxon>Pseudomonadota</taxon>
        <taxon>Alphaproteobacteria</taxon>
        <taxon>Hyphomicrobiales</taxon>
        <taxon>Rhizobiaceae</taxon>
        <taxon>Rhizobium/Agrobacterium group</taxon>
        <taxon>Rhizobium</taxon>
    </lineage>
</organism>
<dbReference type="GO" id="GO:0003700">
    <property type="term" value="F:DNA-binding transcription factor activity"/>
    <property type="evidence" value="ECO:0007669"/>
    <property type="project" value="InterPro"/>
</dbReference>
<protein>
    <submittedName>
        <fullName evidence="7">DNA-binding transcriptional LysR family regulator</fullName>
    </submittedName>
</protein>